<evidence type="ECO:0000259" key="6">
    <source>
        <dbReference type="PROSITE" id="PS50931"/>
    </source>
</evidence>
<dbReference type="SUPFAM" id="SSF46785">
    <property type="entry name" value="Winged helix' DNA-binding domain"/>
    <property type="match status" value="1"/>
</dbReference>
<proteinExistence type="inferred from homology"/>
<gene>
    <name evidence="7" type="ORF">HOP40_32385</name>
</gene>
<organism evidence="7 8">
    <name type="scientific">Pseudonocardia broussonetiae</name>
    <dbReference type="NCBI Taxonomy" id="2736640"/>
    <lineage>
        <taxon>Bacteria</taxon>
        <taxon>Bacillati</taxon>
        <taxon>Actinomycetota</taxon>
        <taxon>Actinomycetes</taxon>
        <taxon>Pseudonocardiales</taxon>
        <taxon>Pseudonocardiaceae</taxon>
        <taxon>Pseudonocardia</taxon>
    </lineage>
</organism>
<sequence length="306" mass="32268">MELRQLTALVTVAEVGSVTRAAQLLHVVQPAVTRQIRSLEEELGVVLFERTHRGMVPTAAAEVLIARARRALHELDRARAELRPDPAQAAGIVSVGLLESTTDLLVPPLSAQVARRFPGVELRLLTGYSGHLQEWLDDGTVDLSLLYDLSDTPSMAVTHLLREQLWAVGPPGAGLDPGSPVGWAEVLAHPLVLPVAGHGLRVLIDRARSAVPREPDVAVQTNSLGLQKQLVVAGHGWTVLPAAGVAADIAAGRLGGAPLDPPVERTVVLGLQRAGRVPDAVRAVADLLVEVTAGLVDAGAWPTARP</sequence>
<dbReference type="PRINTS" id="PR00039">
    <property type="entry name" value="HTHLYSR"/>
</dbReference>
<dbReference type="EMBL" id="CP053564">
    <property type="protein sequence ID" value="QJY49886.1"/>
    <property type="molecule type" value="Genomic_DNA"/>
</dbReference>
<evidence type="ECO:0000256" key="2">
    <source>
        <dbReference type="ARBA" id="ARBA00023015"/>
    </source>
</evidence>
<dbReference type="PANTHER" id="PTHR30293:SF0">
    <property type="entry name" value="NITROGEN ASSIMILATION REGULATORY PROTEIN NAC"/>
    <property type="match status" value="1"/>
</dbReference>
<protein>
    <submittedName>
        <fullName evidence="7">LysR family transcriptional regulator</fullName>
    </submittedName>
</protein>
<dbReference type="KEGG" id="pbro:HOP40_32385"/>
<evidence type="ECO:0000256" key="3">
    <source>
        <dbReference type="ARBA" id="ARBA00023125"/>
    </source>
</evidence>
<evidence type="ECO:0000256" key="4">
    <source>
        <dbReference type="ARBA" id="ARBA00023159"/>
    </source>
</evidence>
<dbReference type="Pfam" id="PF03466">
    <property type="entry name" value="LysR_substrate"/>
    <property type="match status" value="1"/>
</dbReference>
<dbReference type="SUPFAM" id="SSF53850">
    <property type="entry name" value="Periplasmic binding protein-like II"/>
    <property type="match status" value="1"/>
</dbReference>
<comment type="similarity">
    <text evidence="1">Belongs to the LysR transcriptional regulatory family.</text>
</comment>
<dbReference type="FunFam" id="1.10.10.10:FF:000001">
    <property type="entry name" value="LysR family transcriptional regulator"/>
    <property type="match status" value="1"/>
</dbReference>
<dbReference type="InterPro" id="IPR005119">
    <property type="entry name" value="LysR_subst-bd"/>
</dbReference>
<dbReference type="InterPro" id="IPR036388">
    <property type="entry name" value="WH-like_DNA-bd_sf"/>
</dbReference>
<keyword evidence="4" id="KW-0010">Activator</keyword>
<dbReference type="RefSeq" id="WP_172166719.1">
    <property type="nucleotide sequence ID" value="NZ_CP053564.1"/>
</dbReference>
<keyword evidence="3" id="KW-0238">DNA-binding</keyword>
<dbReference type="PANTHER" id="PTHR30293">
    <property type="entry name" value="TRANSCRIPTIONAL REGULATORY PROTEIN NAC-RELATED"/>
    <property type="match status" value="1"/>
</dbReference>
<dbReference type="GO" id="GO:0003700">
    <property type="term" value="F:DNA-binding transcription factor activity"/>
    <property type="evidence" value="ECO:0007669"/>
    <property type="project" value="InterPro"/>
</dbReference>
<dbReference type="Gene3D" id="3.40.190.290">
    <property type="match status" value="1"/>
</dbReference>
<dbReference type="Pfam" id="PF00126">
    <property type="entry name" value="HTH_1"/>
    <property type="match status" value="1"/>
</dbReference>
<evidence type="ECO:0000256" key="5">
    <source>
        <dbReference type="ARBA" id="ARBA00023163"/>
    </source>
</evidence>
<evidence type="ECO:0000313" key="8">
    <source>
        <dbReference type="Proteomes" id="UP000505377"/>
    </source>
</evidence>
<reference evidence="7 8" key="1">
    <citation type="submission" date="2020-05" db="EMBL/GenBank/DDBJ databases">
        <authorList>
            <person name="Mo P."/>
        </authorList>
    </citation>
    <scope>NUCLEOTIDE SEQUENCE [LARGE SCALE GENOMIC DNA]</scope>
    <source>
        <strain evidence="7 8">Gen01</strain>
    </source>
</reference>
<dbReference type="Proteomes" id="UP000505377">
    <property type="component" value="Chromosome"/>
</dbReference>
<dbReference type="PROSITE" id="PS50931">
    <property type="entry name" value="HTH_LYSR"/>
    <property type="match status" value="1"/>
</dbReference>
<name>A0A6M6JRY7_9PSEU</name>
<keyword evidence="8" id="KW-1185">Reference proteome</keyword>
<dbReference type="InterPro" id="IPR036390">
    <property type="entry name" value="WH_DNA-bd_sf"/>
</dbReference>
<dbReference type="GO" id="GO:0003677">
    <property type="term" value="F:DNA binding"/>
    <property type="evidence" value="ECO:0007669"/>
    <property type="project" value="UniProtKB-KW"/>
</dbReference>
<feature type="domain" description="HTH lysR-type" evidence="6">
    <location>
        <begin position="1"/>
        <end position="58"/>
    </location>
</feature>
<dbReference type="AlphaFoldDB" id="A0A6M6JRY7"/>
<dbReference type="InterPro" id="IPR000847">
    <property type="entry name" value="LysR_HTH_N"/>
</dbReference>
<dbReference type="GO" id="GO:2000142">
    <property type="term" value="P:regulation of DNA-templated transcription initiation"/>
    <property type="evidence" value="ECO:0007669"/>
    <property type="project" value="TreeGrafter"/>
</dbReference>
<evidence type="ECO:0000313" key="7">
    <source>
        <dbReference type="EMBL" id="QJY49886.1"/>
    </source>
</evidence>
<keyword evidence="2" id="KW-0805">Transcription regulation</keyword>
<keyword evidence="5" id="KW-0804">Transcription</keyword>
<dbReference type="Gene3D" id="1.10.10.10">
    <property type="entry name" value="Winged helix-like DNA-binding domain superfamily/Winged helix DNA-binding domain"/>
    <property type="match status" value="1"/>
</dbReference>
<evidence type="ECO:0000256" key="1">
    <source>
        <dbReference type="ARBA" id="ARBA00009437"/>
    </source>
</evidence>
<accession>A0A6M6JRY7</accession>